<dbReference type="NCBIfam" id="TIGR00435">
    <property type="entry name" value="cysS"/>
    <property type="match status" value="1"/>
</dbReference>
<reference evidence="15 16" key="1">
    <citation type="submission" date="2019-08" db="EMBL/GenBank/DDBJ databases">
        <title>In-depth cultivation of the pig gut microbiome towards novel bacterial diversity and tailored functional studies.</title>
        <authorList>
            <person name="Wylensek D."/>
            <person name="Hitch T.C.A."/>
            <person name="Clavel T."/>
        </authorList>
    </citation>
    <scope>NUCLEOTIDE SEQUENCE [LARGE SCALE GENOMIC DNA]</scope>
    <source>
        <strain evidence="15 16">Bifido-178-WT-2B</strain>
    </source>
</reference>
<evidence type="ECO:0000256" key="1">
    <source>
        <dbReference type="ARBA" id="ARBA00004496"/>
    </source>
</evidence>
<keyword evidence="10 13" id="KW-0648">Protein biosynthesis</keyword>
<evidence type="ECO:0000256" key="12">
    <source>
        <dbReference type="ARBA" id="ARBA00047398"/>
    </source>
</evidence>
<evidence type="ECO:0000313" key="15">
    <source>
        <dbReference type="EMBL" id="MST87521.1"/>
    </source>
</evidence>
<dbReference type="PANTHER" id="PTHR10890:SF3">
    <property type="entry name" value="CYSTEINE--TRNA LIGASE, CYTOPLASMIC"/>
    <property type="match status" value="1"/>
</dbReference>
<comment type="catalytic activity">
    <reaction evidence="12 13">
        <text>tRNA(Cys) + L-cysteine + ATP = L-cysteinyl-tRNA(Cys) + AMP + diphosphate</text>
        <dbReference type="Rhea" id="RHEA:17773"/>
        <dbReference type="Rhea" id="RHEA-COMP:9661"/>
        <dbReference type="Rhea" id="RHEA-COMP:9679"/>
        <dbReference type="ChEBI" id="CHEBI:30616"/>
        <dbReference type="ChEBI" id="CHEBI:33019"/>
        <dbReference type="ChEBI" id="CHEBI:35235"/>
        <dbReference type="ChEBI" id="CHEBI:78442"/>
        <dbReference type="ChEBI" id="CHEBI:78517"/>
        <dbReference type="ChEBI" id="CHEBI:456215"/>
        <dbReference type="EC" id="6.1.1.16"/>
    </reaction>
</comment>
<keyword evidence="16" id="KW-1185">Reference proteome</keyword>
<dbReference type="Gene3D" id="1.20.120.1910">
    <property type="entry name" value="Cysteine-tRNA ligase, C-terminal anti-codon recognition domain"/>
    <property type="match status" value="1"/>
</dbReference>
<keyword evidence="9 13" id="KW-0067">ATP-binding</keyword>
<dbReference type="SUPFAM" id="SSF52374">
    <property type="entry name" value="Nucleotidylyl transferase"/>
    <property type="match status" value="1"/>
</dbReference>
<dbReference type="HAMAP" id="MF_00041">
    <property type="entry name" value="Cys_tRNA_synth"/>
    <property type="match status" value="1"/>
</dbReference>
<dbReference type="AlphaFoldDB" id="A0A6A8MFD9"/>
<dbReference type="PRINTS" id="PR00983">
    <property type="entry name" value="TRNASYNTHCYS"/>
</dbReference>
<dbReference type="InterPro" id="IPR056411">
    <property type="entry name" value="CysS_C"/>
</dbReference>
<dbReference type="GO" id="GO:0005524">
    <property type="term" value="F:ATP binding"/>
    <property type="evidence" value="ECO:0007669"/>
    <property type="project" value="UniProtKB-UniRule"/>
</dbReference>
<evidence type="ECO:0000256" key="8">
    <source>
        <dbReference type="ARBA" id="ARBA00022833"/>
    </source>
</evidence>
<dbReference type="EMBL" id="VUMX01000021">
    <property type="protein sequence ID" value="MST87521.1"/>
    <property type="molecule type" value="Genomic_DNA"/>
</dbReference>
<comment type="subcellular location">
    <subcellularLocation>
        <location evidence="1 13">Cytoplasm</location>
    </subcellularLocation>
</comment>
<feature type="short sequence motif" description="'KMSKS' region" evidence="13">
    <location>
        <begin position="290"/>
        <end position="294"/>
    </location>
</feature>
<dbReference type="OrthoDB" id="9815130at2"/>
<keyword evidence="4 13" id="KW-0963">Cytoplasm</keyword>
<evidence type="ECO:0000256" key="3">
    <source>
        <dbReference type="ARBA" id="ARBA00011245"/>
    </source>
</evidence>
<evidence type="ECO:0000256" key="11">
    <source>
        <dbReference type="ARBA" id="ARBA00023146"/>
    </source>
</evidence>
<dbReference type="EC" id="6.1.1.16" evidence="13"/>
<keyword evidence="5 13" id="KW-0436">Ligase</keyword>
<feature type="binding site" evidence="13">
    <location>
        <position position="260"/>
    </location>
    <ligand>
        <name>Zn(2+)</name>
        <dbReference type="ChEBI" id="CHEBI:29105"/>
    </ligand>
</feature>
<dbReference type="InterPro" id="IPR009080">
    <property type="entry name" value="tRNAsynth_Ia_anticodon-bd"/>
</dbReference>
<comment type="similarity">
    <text evidence="2 13">Belongs to the class-I aminoacyl-tRNA synthetase family.</text>
</comment>
<dbReference type="InterPro" id="IPR015803">
    <property type="entry name" value="Cys-tRNA-ligase"/>
</dbReference>
<evidence type="ECO:0000256" key="4">
    <source>
        <dbReference type="ARBA" id="ARBA00022490"/>
    </source>
</evidence>
<evidence type="ECO:0000256" key="5">
    <source>
        <dbReference type="ARBA" id="ARBA00022598"/>
    </source>
</evidence>
<proteinExistence type="inferred from homology"/>
<comment type="subunit">
    <text evidence="3 13">Monomer.</text>
</comment>
<evidence type="ECO:0000313" key="16">
    <source>
        <dbReference type="Proteomes" id="UP000438120"/>
    </source>
</evidence>
<evidence type="ECO:0000259" key="14">
    <source>
        <dbReference type="SMART" id="SM00840"/>
    </source>
</evidence>
<dbReference type="GO" id="GO:0008270">
    <property type="term" value="F:zinc ion binding"/>
    <property type="evidence" value="ECO:0007669"/>
    <property type="project" value="UniProtKB-UniRule"/>
</dbReference>
<keyword evidence="8 13" id="KW-0862">Zinc</keyword>
<comment type="caution">
    <text evidence="15">The sequence shown here is derived from an EMBL/GenBank/DDBJ whole genome shotgun (WGS) entry which is preliminary data.</text>
</comment>
<organism evidence="15 16">
    <name type="scientific">Lactobacillus porci</name>
    <dbReference type="NCBI Taxonomy" id="2012477"/>
    <lineage>
        <taxon>Bacteria</taxon>
        <taxon>Bacillati</taxon>
        <taxon>Bacillota</taxon>
        <taxon>Bacilli</taxon>
        <taxon>Lactobacillales</taxon>
        <taxon>Lactobacillaceae</taxon>
        <taxon>Lactobacillus</taxon>
    </lineage>
</organism>
<dbReference type="InterPro" id="IPR014729">
    <property type="entry name" value="Rossmann-like_a/b/a_fold"/>
</dbReference>
<name>A0A6A8MFD9_9LACO</name>
<evidence type="ECO:0000256" key="7">
    <source>
        <dbReference type="ARBA" id="ARBA00022741"/>
    </source>
</evidence>
<dbReference type="InterPro" id="IPR024909">
    <property type="entry name" value="Cys-tRNA/MSH_ligase"/>
</dbReference>
<evidence type="ECO:0000256" key="2">
    <source>
        <dbReference type="ARBA" id="ARBA00005594"/>
    </source>
</evidence>
<dbReference type="GO" id="GO:0005829">
    <property type="term" value="C:cytosol"/>
    <property type="evidence" value="ECO:0007669"/>
    <property type="project" value="TreeGrafter"/>
</dbReference>
<dbReference type="Gene3D" id="3.40.50.620">
    <property type="entry name" value="HUPs"/>
    <property type="match status" value="1"/>
</dbReference>
<dbReference type="Pfam" id="PF09190">
    <property type="entry name" value="DALR_2"/>
    <property type="match status" value="1"/>
</dbReference>
<feature type="binding site" evidence="13">
    <location>
        <position position="46"/>
    </location>
    <ligand>
        <name>Zn(2+)</name>
        <dbReference type="ChEBI" id="CHEBI:29105"/>
    </ligand>
</feature>
<dbReference type="CDD" id="cd00672">
    <property type="entry name" value="CysRS_core"/>
    <property type="match status" value="1"/>
</dbReference>
<dbReference type="FunFam" id="3.40.50.620:FF:000009">
    <property type="entry name" value="Cysteine--tRNA ligase"/>
    <property type="match status" value="1"/>
</dbReference>
<dbReference type="SMART" id="SM00840">
    <property type="entry name" value="DALR_2"/>
    <property type="match status" value="1"/>
</dbReference>
<feature type="domain" description="Cysteinyl-tRNA synthetase class Ia DALR" evidence="14">
    <location>
        <begin position="376"/>
        <end position="437"/>
    </location>
</feature>
<dbReference type="InterPro" id="IPR015273">
    <property type="entry name" value="Cys-tRNA-synt_Ia_DALR"/>
</dbReference>
<dbReference type="GO" id="GO:0006423">
    <property type="term" value="P:cysteinyl-tRNA aminoacylation"/>
    <property type="evidence" value="ECO:0007669"/>
    <property type="project" value="UniProtKB-UniRule"/>
</dbReference>
<keyword evidence="7 13" id="KW-0547">Nucleotide-binding</keyword>
<evidence type="ECO:0000256" key="10">
    <source>
        <dbReference type="ARBA" id="ARBA00022917"/>
    </source>
</evidence>
<keyword evidence="11 13" id="KW-0030">Aminoacyl-tRNA synthetase</keyword>
<evidence type="ECO:0000256" key="6">
    <source>
        <dbReference type="ARBA" id="ARBA00022723"/>
    </source>
</evidence>
<feature type="binding site" evidence="13">
    <location>
        <position position="256"/>
    </location>
    <ligand>
        <name>Zn(2+)</name>
        <dbReference type="ChEBI" id="CHEBI:29105"/>
    </ligand>
</feature>
<dbReference type="SUPFAM" id="SSF47323">
    <property type="entry name" value="Anticodon-binding domain of a subclass of class I aminoacyl-tRNA synthetases"/>
    <property type="match status" value="1"/>
</dbReference>
<dbReference type="GO" id="GO:0004817">
    <property type="term" value="F:cysteine-tRNA ligase activity"/>
    <property type="evidence" value="ECO:0007669"/>
    <property type="project" value="UniProtKB-UniRule"/>
</dbReference>
<protein>
    <recommendedName>
        <fullName evidence="13">Cysteine--tRNA ligase</fullName>
        <ecNumber evidence="13">6.1.1.16</ecNumber>
    </recommendedName>
    <alternativeName>
        <fullName evidence="13">Cysteinyl-tRNA synthetase</fullName>
        <shortName evidence="13">CysRS</shortName>
    </alternativeName>
</protein>
<dbReference type="Proteomes" id="UP000438120">
    <property type="component" value="Unassembled WGS sequence"/>
</dbReference>
<feature type="binding site" evidence="13">
    <location>
        <position position="231"/>
    </location>
    <ligand>
        <name>Zn(2+)</name>
        <dbReference type="ChEBI" id="CHEBI:29105"/>
    </ligand>
</feature>
<evidence type="ECO:0000256" key="13">
    <source>
        <dbReference type="HAMAP-Rule" id="MF_00041"/>
    </source>
</evidence>
<dbReference type="Pfam" id="PF23493">
    <property type="entry name" value="CysS_C"/>
    <property type="match status" value="1"/>
</dbReference>
<gene>
    <name evidence="13" type="primary">cysS</name>
    <name evidence="15" type="ORF">FYJ62_07770</name>
</gene>
<evidence type="ECO:0000256" key="9">
    <source>
        <dbReference type="ARBA" id="ARBA00022840"/>
    </source>
</evidence>
<sequence length="493" mass="55996">MKSNDCRQGKTFKRKQESLVKVFNTLTRQKEEFKPLVPGQISMYVCGPTVYNYIHIGNARSAIAFDTIRRYFEYKGYQVKYVSNFTDVDDKMINEARAEGTTVPELAERYIKAFLEDTTALNIEPATLHPRATHEIPAIIDFIQTLIDKGYAYEADGDVYYRAKKFKNYGQLSDQDIDQLEEGASKHVNDEEQDRKEDPIDFALWKGQKEPDEIAWDSPWGKGRPGWHIECSVMSTKYLGDTLDIHGGGQDLEFPHHENEIAQSEAKTGHKFVNYWLHNGFVTVGKDEEKMSKSLHNFVTVHDILQKVDPQVLRFFMASVQYRSQINYSEENLAQAANILNRFKNTLSSIGYRLADDTESLADADLQLLVEETKTKFDGAMDDDFNVQNALTAIYEALPAVNSNANAPKADKEALKAFKDNLTAWLGVFGIDADQLLAQEAGDDDAKIEALIAERSEARKNKDWAKSDEIRDQLQAMGIAIKDTPQGTRWSRE</sequence>
<accession>A0A6A8MFD9</accession>
<comment type="cofactor">
    <cofactor evidence="13">
        <name>Zn(2+)</name>
        <dbReference type="ChEBI" id="CHEBI:29105"/>
    </cofactor>
    <text evidence="13">Binds 1 zinc ion per subunit.</text>
</comment>
<feature type="binding site" evidence="13">
    <location>
        <position position="293"/>
    </location>
    <ligand>
        <name>ATP</name>
        <dbReference type="ChEBI" id="CHEBI:30616"/>
    </ligand>
</feature>
<dbReference type="Pfam" id="PF01406">
    <property type="entry name" value="tRNA-synt_1e"/>
    <property type="match status" value="1"/>
</dbReference>
<dbReference type="InterPro" id="IPR032678">
    <property type="entry name" value="tRNA-synt_1_cat_dom"/>
</dbReference>
<feature type="short sequence motif" description="'HIGH' region" evidence="13">
    <location>
        <begin position="48"/>
        <end position="58"/>
    </location>
</feature>
<dbReference type="PANTHER" id="PTHR10890">
    <property type="entry name" value="CYSTEINYL-TRNA SYNTHETASE"/>
    <property type="match status" value="1"/>
</dbReference>
<keyword evidence="6 13" id="KW-0479">Metal-binding</keyword>